<gene>
    <name evidence="1" type="ORF">NT2_12_00090</name>
</gene>
<evidence type="ECO:0000313" key="2">
    <source>
        <dbReference type="Proteomes" id="UP000016568"/>
    </source>
</evidence>
<organism evidence="1 2">
    <name type="scientific">Caenibius tardaugens NBRC 16725</name>
    <dbReference type="NCBI Taxonomy" id="1219035"/>
    <lineage>
        <taxon>Bacteria</taxon>
        <taxon>Pseudomonadati</taxon>
        <taxon>Pseudomonadota</taxon>
        <taxon>Alphaproteobacteria</taxon>
        <taxon>Sphingomonadales</taxon>
        <taxon>Erythrobacteraceae</taxon>
        <taxon>Caenibius</taxon>
    </lineage>
</organism>
<dbReference type="KEGG" id="ntd:EGO55_11170"/>
<proteinExistence type="predicted"/>
<dbReference type="RefSeq" id="WP_021691563.1">
    <property type="nucleotide sequence ID" value="NZ_BASZ01000012.1"/>
</dbReference>
<keyword evidence="2" id="KW-1185">Reference proteome</keyword>
<sequence>MDSPRTARIGVYAAGLSLAACTTPNPLPLDAFESTLDANVSATEALTQWCRTHNMGNPPVIRAVQMASDAGDQPSDLRDLLRLNEGDTIGYRHVRLVCGETVLSEAHNWYVPARLSPEMNGILESTDTPFGKAVAALDFTRRKLASVRGGGAGCPADTILMQRAVLSLPDGTPISLVQECYTRANLTPDW</sequence>
<dbReference type="PROSITE" id="PS51257">
    <property type="entry name" value="PROKAR_LIPOPROTEIN"/>
    <property type="match status" value="1"/>
</dbReference>
<dbReference type="OrthoDB" id="7862147at2"/>
<dbReference type="Proteomes" id="UP000016568">
    <property type="component" value="Unassembled WGS sequence"/>
</dbReference>
<dbReference type="eggNOG" id="COG3161">
    <property type="taxonomic scope" value="Bacteria"/>
</dbReference>
<dbReference type="SUPFAM" id="SSF64288">
    <property type="entry name" value="Chorismate lyase-like"/>
    <property type="match status" value="1"/>
</dbReference>
<reference evidence="1 2" key="1">
    <citation type="submission" date="2013-09" db="EMBL/GenBank/DDBJ databases">
        <title>Whole genome shotgun sequence of Novosphingobium tardaugens NBRC 16725.</title>
        <authorList>
            <person name="Isaki S."/>
            <person name="Hosoyama A."/>
            <person name="Tsuchikane K."/>
            <person name="Katsumata H."/>
            <person name="Ando Y."/>
            <person name="Yamazaki S."/>
            <person name="Fujita N."/>
        </authorList>
    </citation>
    <scope>NUCLEOTIDE SEQUENCE [LARGE SCALE GENOMIC DNA]</scope>
    <source>
        <strain evidence="1 2">NBRC 16725</strain>
    </source>
</reference>
<evidence type="ECO:0000313" key="1">
    <source>
        <dbReference type="EMBL" id="GAD50745.1"/>
    </source>
</evidence>
<dbReference type="InterPro" id="IPR028978">
    <property type="entry name" value="Chorismate_lyase_/UTRA_dom_sf"/>
</dbReference>
<evidence type="ECO:0008006" key="3">
    <source>
        <dbReference type="Google" id="ProtNLM"/>
    </source>
</evidence>
<dbReference type="EMBL" id="BASZ01000012">
    <property type="protein sequence ID" value="GAD50745.1"/>
    <property type="molecule type" value="Genomic_DNA"/>
</dbReference>
<accession>U2YPA3</accession>
<comment type="caution">
    <text evidence="1">The sequence shown here is derived from an EMBL/GenBank/DDBJ whole genome shotgun (WGS) entry which is preliminary data.</text>
</comment>
<dbReference type="AlphaFoldDB" id="U2YPA3"/>
<name>U2YPA3_9SPHN</name>
<dbReference type="Gene3D" id="3.40.1410.10">
    <property type="entry name" value="Chorismate lyase-like"/>
    <property type="match status" value="1"/>
</dbReference>
<protein>
    <recommendedName>
        <fullName evidence="3">Chorismate lyase</fullName>
    </recommendedName>
</protein>